<dbReference type="RefSeq" id="WP_021053936.1">
    <property type="nucleotide sequence ID" value="NZ_KE356561.1"/>
</dbReference>
<feature type="transmembrane region" description="Helical" evidence="1">
    <location>
        <begin position="20"/>
        <end position="40"/>
    </location>
</feature>
<proteinExistence type="predicted"/>
<dbReference type="HOGENOM" id="CLU_139141_1_0_2"/>
<feature type="transmembrane region" description="Helical" evidence="1">
    <location>
        <begin position="47"/>
        <end position="63"/>
    </location>
</feature>
<reference evidence="2 3" key="1">
    <citation type="journal article" date="2013" name="PLoS ONE">
        <title>Assembly-driven community genomics of a hypersaline microbial ecosystem.</title>
        <authorList>
            <person name="Podell S."/>
            <person name="Ugalde J.A."/>
            <person name="Narasingarao P."/>
            <person name="Banfield J.F."/>
            <person name="Heidelberg K.B."/>
            <person name="Allen E.E."/>
        </authorList>
    </citation>
    <scope>NUCLEOTIDE SEQUENCE [LARGE SCALE GENOMIC DNA]</scope>
    <source>
        <strain evidence="3">J07HQW2</strain>
    </source>
</reference>
<protein>
    <recommendedName>
        <fullName evidence="4">Signal peptidase I</fullName>
    </recommendedName>
</protein>
<dbReference type="AlphaFoldDB" id="U1NC24"/>
<name>U1NC24_9EURY</name>
<organism evidence="2 3">
    <name type="scientific">Haloquadratum walsbyi J07HQW2</name>
    <dbReference type="NCBI Taxonomy" id="1238425"/>
    <lineage>
        <taxon>Archaea</taxon>
        <taxon>Methanobacteriati</taxon>
        <taxon>Methanobacteriota</taxon>
        <taxon>Stenosarchaea group</taxon>
        <taxon>Halobacteria</taxon>
        <taxon>Halobacteriales</taxon>
        <taxon>Haloferacaceae</taxon>
        <taxon>Haloquadratum</taxon>
    </lineage>
</organism>
<dbReference type="EMBL" id="KE356561">
    <property type="protein sequence ID" value="ERG94445.1"/>
    <property type="molecule type" value="Genomic_DNA"/>
</dbReference>
<feature type="transmembrane region" description="Helical" evidence="1">
    <location>
        <begin position="69"/>
        <end position="88"/>
    </location>
</feature>
<keyword evidence="1" id="KW-0472">Membrane</keyword>
<gene>
    <name evidence="2" type="ORF">J07HQW2_00879</name>
</gene>
<dbReference type="InterPro" id="IPR043739">
    <property type="entry name" value="DUF5684"/>
</dbReference>
<evidence type="ECO:0000313" key="2">
    <source>
        <dbReference type="EMBL" id="ERG94445.1"/>
    </source>
</evidence>
<keyword evidence="1" id="KW-0812">Transmembrane</keyword>
<dbReference type="eggNOG" id="arCOG06384">
    <property type="taxonomic scope" value="Archaea"/>
</dbReference>
<dbReference type="Pfam" id="PF18936">
    <property type="entry name" value="DUF5684"/>
    <property type="match status" value="1"/>
</dbReference>
<keyword evidence="1" id="KW-1133">Transmembrane helix</keyword>
<evidence type="ECO:0000313" key="3">
    <source>
        <dbReference type="Proteomes" id="UP000030710"/>
    </source>
</evidence>
<accession>U1NC24</accession>
<sequence length="128" mass="14253">MTLVLDKFVLLQSDLLTQNPVLSFQLILYVGIAAGMWGAFSKAGEPAWAAIIPIYNVYVVLKISENAWWWLLLITFIPVINLIALAKVSVDFANKFNKGMLFGLGLAFIPFVFYPILGFGGYRYQGSV</sequence>
<dbReference type="Proteomes" id="UP000030710">
    <property type="component" value="Unassembled WGS sequence"/>
</dbReference>
<evidence type="ECO:0008006" key="4">
    <source>
        <dbReference type="Google" id="ProtNLM"/>
    </source>
</evidence>
<feature type="transmembrane region" description="Helical" evidence="1">
    <location>
        <begin position="100"/>
        <end position="122"/>
    </location>
</feature>
<evidence type="ECO:0000256" key="1">
    <source>
        <dbReference type="SAM" id="Phobius"/>
    </source>
</evidence>